<dbReference type="AlphaFoldDB" id="A0A835VXY9"/>
<evidence type="ECO:0000313" key="3">
    <source>
        <dbReference type="EMBL" id="KAG2429734.1"/>
    </source>
</evidence>
<keyword evidence="2" id="KW-1133">Transmembrane helix</keyword>
<dbReference type="OrthoDB" id="550738at2759"/>
<feature type="compositionally biased region" description="Polar residues" evidence="1">
    <location>
        <begin position="17"/>
        <end position="30"/>
    </location>
</feature>
<accession>A0A835VXY9</accession>
<feature type="compositionally biased region" description="Low complexity" evidence="1">
    <location>
        <begin position="1"/>
        <end position="16"/>
    </location>
</feature>
<feature type="region of interest" description="Disordered" evidence="1">
    <location>
        <begin position="1"/>
        <end position="30"/>
    </location>
</feature>
<organism evidence="3 4">
    <name type="scientific">Chlamydomonas incerta</name>
    <dbReference type="NCBI Taxonomy" id="51695"/>
    <lineage>
        <taxon>Eukaryota</taxon>
        <taxon>Viridiplantae</taxon>
        <taxon>Chlorophyta</taxon>
        <taxon>core chlorophytes</taxon>
        <taxon>Chlorophyceae</taxon>
        <taxon>CS clade</taxon>
        <taxon>Chlamydomonadales</taxon>
        <taxon>Chlamydomonadaceae</taxon>
        <taxon>Chlamydomonas</taxon>
    </lineage>
</organism>
<dbReference type="Proteomes" id="UP000650467">
    <property type="component" value="Unassembled WGS sequence"/>
</dbReference>
<evidence type="ECO:0000256" key="2">
    <source>
        <dbReference type="SAM" id="Phobius"/>
    </source>
</evidence>
<dbReference type="EMBL" id="JAEHOC010000029">
    <property type="protein sequence ID" value="KAG2429734.1"/>
    <property type="molecule type" value="Genomic_DNA"/>
</dbReference>
<evidence type="ECO:0000313" key="4">
    <source>
        <dbReference type="Proteomes" id="UP000650467"/>
    </source>
</evidence>
<reference evidence="3" key="1">
    <citation type="journal article" date="2020" name="bioRxiv">
        <title>Comparative genomics of Chlamydomonas.</title>
        <authorList>
            <person name="Craig R.J."/>
            <person name="Hasan A.R."/>
            <person name="Ness R.W."/>
            <person name="Keightley P.D."/>
        </authorList>
    </citation>
    <scope>NUCLEOTIDE SEQUENCE</scope>
    <source>
        <strain evidence="3">SAG 7.73</strain>
    </source>
</reference>
<sequence>MVLEAGARARSGALASTSQRPVSSVLSTRAPSGARLAHRRLICGLNTSTCPRLLAAPRPAACSVPSAAGCDATRRSTLGATGPLGSGRASGLKRAVLAGAQRRGGGGGGRGKWDSDDELVEDVGGLRFSKRSGMWRLQYNKYEAEVREDEAWKLVVPMLGGLVLTTTLIGPLIIGVAFSAVAVGAALSAGALFTSLFLPFFLLIGFGALFWGGVTFSAFATLGAALIIKPLMSLMVAGAGLGIGALAVGAFLKPASSRAKVSYEEKASAKAAAKQQQSKQQGDVIEVEPEVDPEVDRQLREFDDLLADREQQRRKTDRFRQGGR</sequence>
<name>A0A835VXY9_CHLIN</name>
<keyword evidence="4" id="KW-1185">Reference proteome</keyword>
<comment type="caution">
    <text evidence="3">The sequence shown here is derived from an EMBL/GenBank/DDBJ whole genome shotgun (WGS) entry which is preliminary data.</text>
</comment>
<keyword evidence="2" id="KW-0472">Membrane</keyword>
<proteinExistence type="predicted"/>
<keyword evidence="2" id="KW-0812">Transmembrane</keyword>
<protein>
    <submittedName>
        <fullName evidence="3">Uncharacterized protein</fullName>
    </submittedName>
</protein>
<evidence type="ECO:0000256" key="1">
    <source>
        <dbReference type="SAM" id="MobiDB-lite"/>
    </source>
</evidence>
<feature type="transmembrane region" description="Helical" evidence="2">
    <location>
        <begin position="234"/>
        <end position="252"/>
    </location>
</feature>
<gene>
    <name evidence="3" type="ORF">HXX76_010519</name>
</gene>